<proteinExistence type="predicted"/>
<dbReference type="EMBL" id="OIVN01005741">
    <property type="protein sequence ID" value="SPD23822.1"/>
    <property type="molecule type" value="Genomic_DNA"/>
</dbReference>
<reference evidence="2" key="1">
    <citation type="submission" date="2018-02" db="EMBL/GenBank/DDBJ databases">
        <authorList>
            <person name="Cohen D.B."/>
            <person name="Kent A.D."/>
        </authorList>
    </citation>
    <scope>NUCLEOTIDE SEQUENCE</scope>
</reference>
<gene>
    <name evidence="2" type="ORF">FSB_LOCUS51704</name>
</gene>
<organism evidence="2">
    <name type="scientific">Fagus sylvatica</name>
    <name type="common">Beechnut</name>
    <dbReference type="NCBI Taxonomy" id="28930"/>
    <lineage>
        <taxon>Eukaryota</taxon>
        <taxon>Viridiplantae</taxon>
        <taxon>Streptophyta</taxon>
        <taxon>Embryophyta</taxon>
        <taxon>Tracheophyta</taxon>
        <taxon>Spermatophyta</taxon>
        <taxon>Magnoliopsida</taxon>
        <taxon>eudicotyledons</taxon>
        <taxon>Gunneridae</taxon>
        <taxon>Pentapetalae</taxon>
        <taxon>rosids</taxon>
        <taxon>fabids</taxon>
        <taxon>Fagales</taxon>
        <taxon>Fagaceae</taxon>
        <taxon>Fagus</taxon>
    </lineage>
</organism>
<dbReference type="AlphaFoldDB" id="A0A2N9IGA8"/>
<evidence type="ECO:0000256" key="1">
    <source>
        <dbReference type="SAM" id="MobiDB-lite"/>
    </source>
</evidence>
<evidence type="ECO:0000313" key="2">
    <source>
        <dbReference type="EMBL" id="SPD23822.1"/>
    </source>
</evidence>
<accession>A0A2N9IGA8</accession>
<sequence length="103" mass="11535">MIPTACLLEIPISGWRSSFISSPSLLPTSISLSLSHFLFCFTVSEARSRRAPPLDLPPPRKHSKSSETSPDLVRSRRILARSRRFCCGTTFNFAGSVQYWCIC</sequence>
<protein>
    <submittedName>
        <fullName evidence="2">Uncharacterized protein</fullName>
    </submittedName>
</protein>
<feature type="region of interest" description="Disordered" evidence="1">
    <location>
        <begin position="48"/>
        <end position="71"/>
    </location>
</feature>
<name>A0A2N9IGA8_FAGSY</name>